<name>A0A510E2T9_9CREN</name>
<dbReference type="EMBL" id="AP018930">
    <property type="protein sequence ID" value="BBG26825.1"/>
    <property type="molecule type" value="Genomic_DNA"/>
</dbReference>
<dbReference type="Proteomes" id="UP000325030">
    <property type="component" value="Chromosome"/>
</dbReference>
<evidence type="ECO:0000313" key="2">
    <source>
        <dbReference type="EMBL" id="BBG24070.1"/>
    </source>
</evidence>
<reference evidence="5" key="1">
    <citation type="submission" date="2018-09" db="EMBL/GenBank/DDBJ databases">
        <title>Complete Genome Sequencing of Sulfolobus sp. JCM 16834.</title>
        <authorList>
            <person name="Kato S."/>
            <person name="Itoh T."/>
            <person name="Ohkuma M."/>
        </authorList>
    </citation>
    <scope>NUCLEOTIDE SEQUENCE [LARGE SCALE GENOMIC DNA]</scope>
    <source>
        <strain evidence="5">IC-007</strain>
    </source>
</reference>
<dbReference type="EMBL" id="AP018929">
    <property type="protein sequence ID" value="BBG24070.1"/>
    <property type="molecule type" value="Genomic_DNA"/>
</dbReference>
<feature type="transmembrane region" description="Helical" evidence="1">
    <location>
        <begin position="67"/>
        <end position="86"/>
    </location>
</feature>
<dbReference type="OrthoDB" id="39701at2157"/>
<dbReference type="KEGG" id="step:IC006_1371"/>
<accession>A0A510E2T9</accession>
<dbReference type="AlphaFoldDB" id="A0A510E2T9"/>
<dbReference type="STRING" id="1294262.GCA_001316085_01354"/>
<keyword evidence="4" id="KW-1185">Reference proteome</keyword>
<keyword evidence="1" id="KW-0472">Membrane</keyword>
<gene>
    <name evidence="2" type="ORF">IC006_1371</name>
    <name evidence="3" type="ORF">IC007_1346</name>
</gene>
<proteinExistence type="predicted"/>
<sequence>MGLDKQLLLTSISESVVPFVGSSIASGHLFTKLRDVFSVYQYLLTCIPLTAFTTGVASYLILGNMYYSLYIVAAVILAPLVVPIIMSIKYKGIETRVTENYIEIDVKVPVDISSYDPNELFNHVFKKASRSIRNPYYSKKLGNMNNCGHLRVTYLGDDKMVLKRRCGELIVEVTITPQREANMSVRMNY</sequence>
<reference evidence="3 4" key="2">
    <citation type="journal article" date="2020" name="Int. J. Syst. Evol. Microbiol.">
        <title>Sulfuracidifex tepidarius gen. nov., sp. nov. and transfer of Sulfolobus metallicus Huber and Stetter 1992 to the genus Sulfuracidifex as Sulfuracidifex metallicus comb. nov.</title>
        <authorList>
            <person name="Itoh T."/>
            <person name="Miura T."/>
            <person name="Sakai H.D."/>
            <person name="Kato S."/>
            <person name="Ohkuma M."/>
            <person name="Takashina T."/>
        </authorList>
    </citation>
    <scope>NUCLEOTIDE SEQUENCE</scope>
    <source>
        <strain evidence="2 4">IC-006</strain>
        <strain evidence="3">IC-007</strain>
    </source>
</reference>
<feature type="transmembrane region" description="Helical" evidence="1">
    <location>
        <begin position="6"/>
        <end position="30"/>
    </location>
</feature>
<feature type="transmembrane region" description="Helical" evidence="1">
    <location>
        <begin position="42"/>
        <end position="61"/>
    </location>
</feature>
<evidence type="ECO:0000313" key="3">
    <source>
        <dbReference type="EMBL" id="BBG26825.1"/>
    </source>
</evidence>
<evidence type="ECO:0000313" key="5">
    <source>
        <dbReference type="Proteomes" id="UP000325030"/>
    </source>
</evidence>
<dbReference type="GeneID" id="41717689"/>
<evidence type="ECO:0000256" key="1">
    <source>
        <dbReference type="SAM" id="Phobius"/>
    </source>
</evidence>
<dbReference type="Proteomes" id="UP000322983">
    <property type="component" value="Chromosome"/>
</dbReference>
<organism evidence="3 5">
    <name type="scientific">Sulfuracidifex tepidarius</name>
    <dbReference type="NCBI Taxonomy" id="1294262"/>
    <lineage>
        <taxon>Archaea</taxon>
        <taxon>Thermoproteota</taxon>
        <taxon>Thermoprotei</taxon>
        <taxon>Sulfolobales</taxon>
        <taxon>Sulfolobaceae</taxon>
        <taxon>Sulfuracidifex</taxon>
    </lineage>
</organism>
<evidence type="ECO:0000313" key="4">
    <source>
        <dbReference type="Proteomes" id="UP000322983"/>
    </source>
</evidence>
<accession>A0A510DVL3</accession>
<protein>
    <submittedName>
        <fullName evidence="3">Uncharacterized protein</fullName>
    </submittedName>
</protein>
<dbReference type="RefSeq" id="WP_054845696.1">
    <property type="nucleotide sequence ID" value="NZ_AP018929.1"/>
</dbReference>
<keyword evidence="1" id="KW-1133">Transmembrane helix</keyword>
<keyword evidence="1" id="KW-0812">Transmembrane</keyword>